<organism evidence="3 4">
    <name type="scientific">Frankia alni (strain DSM 45986 / CECT 9034 / ACN14a)</name>
    <dbReference type="NCBI Taxonomy" id="326424"/>
    <lineage>
        <taxon>Bacteria</taxon>
        <taxon>Bacillati</taxon>
        <taxon>Actinomycetota</taxon>
        <taxon>Actinomycetes</taxon>
        <taxon>Frankiales</taxon>
        <taxon>Frankiaceae</taxon>
        <taxon>Frankia</taxon>
    </lineage>
</organism>
<dbReference type="PANTHER" id="PTHR34203">
    <property type="entry name" value="METHYLTRANSFERASE, FKBM FAMILY PROTEIN"/>
    <property type="match status" value="1"/>
</dbReference>
<dbReference type="SUPFAM" id="SSF53335">
    <property type="entry name" value="S-adenosyl-L-methionine-dependent methyltransferases"/>
    <property type="match status" value="1"/>
</dbReference>
<dbReference type="KEGG" id="fal:FRAAL2042"/>
<dbReference type="RefSeq" id="WP_011603213.1">
    <property type="nucleotide sequence ID" value="NC_008278.1"/>
</dbReference>
<proteinExistence type="predicted"/>
<dbReference type="NCBIfam" id="TIGR01444">
    <property type="entry name" value="fkbM_fam"/>
    <property type="match status" value="1"/>
</dbReference>
<dbReference type="EMBL" id="CT573213">
    <property type="protein sequence ID" value="CAJ60691.1"/>
    <property type="molecule type" value="Genomic_DNA"/>
</dbReference>
<dbReference type="HOGENOM" id="CLU_882106_0_0_11"/>
<dbReference type="Pfam" id="PF05050">
    <property type="entry name" value="Methyltransf_21"/>
    <property type="match status" value="1"/>
</dbReference>
<dbReference type="STRING" id="326424.FRAAL2042"/>
<dbReference type="PANTHER" id="PTHR34203:SF15">
    <property type="entry name" value="SLL1173 PROTEIN"/>
    <property type="match status" value="1"/>
</dbReference>
<dbReference type="InterPro" id="IPR052514">
    <property type="entry name" value="SAM-dependent_MTase"/>
</dbReference>
<name>Q0RP43_FRAAA</name>
<dbReference type="InterPro" id="IPR029063">
    <property type="entry name" value="SAM-dependent_MTases_sf"/>
</dbReference>
<feature type="region of interest" description="Disordered" evidence="1">
    <location>
        <begin position="1"/>
        <end position="23"/>
    </location>
</feature>
<dbReference type="eggNOG" id="COG2242">
    <property type="taxonomic scope" value="Bacteria"/>
</dbReference>
<protein>
    <recommendedName>
        <fullName evidence="2">Methyltransferase FkbM domain-containing protein</fullName>
    </recommendedName>
</protein>
<evidence type="ECO:0000313" key="3">
    <source>
        <dbReference type="EMBL" id="CAJ60691.1"/>
    </source>
</evidence>
<reference evidence="3 4" key="1">
    <citation type="journal article" date="2007" name="Genome Res.">
        <title>Genome characteristics of facultatively symbiotic Frankia sp. strains reflect host range and host plant biogeography.</title>
        <authorList>
            <person name="Normand P."/>
            <person name="Lapierre P."/>
            <person name="Tisa L.S."/>
            <person name="Gogarten J.P."/>
            <person name="Alloisio N."/>
            <person name="Bagnarol E."/>
            <person name="Bassi C.A."/>
            <person name="Berry A.M."/>
            <person name="Bickhart D.M."/>
            <person name="Choisne N."/>
            <person name="Couloux A."/>
            <person name="Cournoyer B."/>
            <person name="Cruveiller S."/>
            <person name="Daubin V."/>
            <person name="Demange N."/>
            <person name="Francino M.P."/>
            <person name="Goltsman E."/>
            <person name="Huang Y."/>
            <person name="Kopp O.R."/>
            <person name="Labarre L."/>
            <person name="Lapidus A."/>
            <person name="Lavire C."/>
            <person name="Marechal J."/>
            <person name="Martinez M."/>
            <person name="Mastronunzio J.E."/>
            <person name="Mullin B.C."/>
            <person name="Niemann J."/>
            <person name="Pujic P."/>
            <person name="Rawnsley T."/>
            <person name="Rouy Z."/>
            <person name="Schenowitz C."/>
            <person name="Sellstedt A."/>
            <person name="Tavares F."/>
            <person name="Tomkins J.P."/>
            <person name="Vallenet D."/>
            <person name="Valverde C."/>
            <person name="Wall L.G."/>
            <person name="Wang Y."/>
            <person name="Medigue C."/>
            <person name="Benson D.R."/>
        </authorList>
    </citation>
    <scope>NUCLEOTIDE SEQUENCE [LARGE SCALE GENOMIC DNA]</scope>
    <source>
        <strain evidence="4">DSM 45986 / CECT 9034 / ACN14a</strain>
    </source>
</reference>
<gene>
    <name evidence="3" type="ordered locus">FRAAL2042</name>
</gene>
<dbReference type="OrthoDB" id="3338469at2"/>
<evidence type="ECO:0000256" key="1">
    <source>
        <dbReference type="SAM" id="MobiDB-lite"/>
    </source>
</evidence>
<keyword evidence="4" id="KW-1185">Reference proteome</keyword>
<dbReference type="Gene3D" id="3.40.50.150">
    <property type="entry name" value="Vaccinia Virus protein VP39"/>
    <property type="match status" value="1"/>
</dbReference>
<dbReference type="InterPro" id="IPR006342">
    <property type="entry name" value="FkbM_mtfrase"/>
</dbReference>
<dbReference type="Proteomes" id="UP000000657">
    <property type="component" value="Chromosome"/>
</dbReference>
<evidence type="ECO:0000313" key="4">
    <source>
        <dbReference type="Proteomes" id="UP000000657"/>
    </source>
</evidence>
<evidence type="ECO:0000259" key="2">
    <source>
        <dbReference type="Pfam" id="PF05050"/>
    </source>
</evidence>
<dbReference type="AlphaFoldDB" id="Q0RP43"/>
<feature type="domain" description="Methyltransferase FkbM" evidence="2">
    <location>
        <begin position="108"/>
        <end position="269"/>
    </location>
</feature>
<sequence length="315" mass="33219">MTFAVSRTAATTGPGAGGTAGGPLRWRAAGRLAAALPDVRGRDRVTGWVRGTPRFTGPVHGRLTNGMAFELADCCDGSARDLVELCYRPPALAAVFDTVLRPGDCCYDVGANIGVYTLWAAGAVGRTGEVHAFEPVPEPRAVLAALAARNGLSQVRPTAWAVGATTGTVGLRRHPGASGLTHQVPAGDTAELTVPTTTLDQHATRHRPPDLIKIDVEGFELEVLLGATELLRARRPAVLLEMLPSHLARRGGRAQGELVGVLAAAGYRLFNLTRRGLAGQGEFSANVLALHPGWARFDPVVAALRRTPFPRNQTT</sequence>
<accession>Q0RP43</accession>